<evidence type="ECO:0000313" key="3">
    <source>
        <dbReference type="Proteomes" id="UP000501648"/>
    </source>
</evidence>
<name>A0A6M3ZSW6_9BURK</name>
<dbReference type="RefSeq" id="WP_017450567.1">
    <property type="nucleotide sequence ID" value="NZ_CP008956.1"/>
</dbReference>
<protein>
    <submittedName>
        <fullName evidence="2">Uncharacterized protein</fullName>
    </submittedName>
</protein>
<dbReference type="AlphaFoldDB" id="A0A6M3ZSW6"/>
<feature type="compositionally biased region" description="Polar residues" evidence="1">
    <location>
        <begin position="1"/>
        <end position="15"/>
    </location>
</feature>
<sequence>MSQLNPGIPSSTQASAPVKVISAPPEDLQHVNDDAAAARHLTAIRIRGQLAELDSEPPQAGSVHQA</sequence>
<accession>A0A6M3ZSW6</accession>
<reference evidence="2 3" key="1">
    <citation type="journal article" date="2012" name="J. Bacteriol.">
        <title>Genome sequence of the pathogenic Herbaspirillum seropedicae strain Os34, isolated from rice roots.</title>
        <authorList>
            <person name="Ye W."/>
            <person name="Ye S."/>
            <person name="Liu J."/>
            <person name="Chang S."/>
            <person name="Chen M."/>
            <person name="Zhu B."/>
            <person name="Guo L."/>
            <person name="An Q."/>
        </authorList>
    </citation>
    <scope>NUCLEOTIDE SEQUENCE [LARGE SCALE GENOMIC DNA]</scope>
    <source>
        <strain evidence="2 3">Os34</strain>
    </source>
</reference>
<dbReference type="EMBL" id="CP008956">
    <property type="protein sequence ID" value="QJQ01373.1"/>
    <property type="molecule type" value="Genomic_DNA"/>
</dbReference>
<proteinExistence type="predicted"/>
<evidence type="ECO:0000313" key="2">
    <source>
        <dbReference type="EMBL" id="QJQ01373.1"/>
    </source>
</evidence>
<gene>
    <name evidence="2" type="ORF">C798_14345</name>
</gene>
<organism evidence="2 3">
    <name type="scientific">Herbaspirillum rubrisubalbicans Os34</name>
    <dbReference type="NCBI Taxonomy" id="1235827"/>
    <lineage>
        <taxon>Bacteria</taxon>
        <taxon>Pseudomonadati</taxon>
        <taxon>Pseudomonadota</taxon>
        <taxon>Betaproteobacteria</taxon>
        <taxon>Burkholderiales</taxon>
        <taxon>Oxalobacteraceae</taxon>
        <taxon>Herbaspirillum</taxon>
    </lineage>
</organism>
<feature type="region of interest" description="Disordered" evidence="1">
    <location>
        <begin position="1"/>
        <end position="24"/>
    </location>
</feature>
<dbReference type="Proteomes" id="UP000501648">
    <property type="component" value="Chromosome"/>
</dbReference>
<evidence type="ECO:0000256" key="1">
    <source>
        <dbReference type="SAM" id="MobiDB-lite"/>
    </source>
</evidence>